<keyword evidence="6 7" id="KW-0472">Membrane</keyword>
<dbReference type="InterPro" id="IPR022764">
    <property type="entry name" value="Peptidase_S54_rhomboid_dom"/>
</dbReference>
<evidence type="ECO:0000256" key="2">
    <source>
        <dbReference type="ARBA" id="ARBA00009045"/>
    </source>
</evidence>
<evidence type="ECO:0000256" key="3">
    <source>
        <dbReference type="ARBA" id="ARBA00022692"/>
    </source>
</evidence>
<dbReference type="InterPro" id="IPR035952">
    <property type="entry name" value="Rhomboid-like_sf"/>
</dbReference>
<feature type="transmembrane region" description="Helical" evidence="7">
    <location>
        <begin position="62"/>
        <end position="86"/>
    </location>
</feature>
<feature type="transmembrane region" description="Helical" evidence="7">
    <location>
        <begin position="153"/>
        <end position="173"/>
    </location>
</feature>
<dbReference type="Proteomes" id="UP000034893">
    <property type="component" value="Unassembled WGS sequence"/>
</dbReference>
<gene>
    <name evidence="9" type="ORF">UT12_C0011G0008</name>
</gene>
<feature type="transmembrane region" description="Helical" evidence="7">
    <location>
        <begin position="98"/>
        <end position="116"/>
    </location>
</feature>
<dbReference type="EMBL" id="LBVP01000011">
    <property type="protein sequence ID" value="KKQ89552.1"/>
    <property type="molecule type" value="Genomic_DNA"/>
</dbReference>
<feature type="domain" description="Peptidase S54 rhomboid" evidence="8">
    <location>
        <begin position="59"/>
        <end position="209"/>
    </location>
</feature>
<comment type="similarity">
    <text evidence="2">Belongs to the peptidase S54 family.</text>
</comment>
<evidence type="ECO:0000313" key="9">
    <source>
        <dbReference type="EMBL" id="KKQ89552.1"/>
    </source>
</evidence>
<dbReference type="FunFam" id="1.20.1540.10:FF:000027">
    <property type="entry name" value="Rhomboid family intramembrane serine protease"/>
    <property type="match status" value="1"/>
</dbReference>
<protein>
    <submittedName>
        <fullName evidence="9">Rhomboid family protein</fullName>
    </submittedName>
</protein>
<name>A0A0G0LER9_9BACT</name>
<dbReference type="SUPFAM" id="SSF144091">
    <property type="entry name" value="Rhomboid-like"/>
    <property type="match status" value="1"/>
</dbReference>
<evidence type="ECO:0000256" key="5">
    <source>
        <dbReference type="ARBA" id="ARBA00022989"/>
    </source>
</evidence>
<comment type="subcellular location">
    <subcellularLocation>
        <location evidence="1">Membrane</location>
        <topology evidence="1">Multi-pass membrane protein</topology>
    </subcellularLocation>
</comment>
<evidence type="ECO:0000259" key="8">
    <source>
        <dbReference type="Pfam" id="PF01694"/>
    </source>
</evidence>
<reference evidence="9 10" key="1">
    <citation type="journal article" date="2015" name="Nature">
        <title>rRNA introns, odd ribosomes, and small enigmatic genomes across a large radiation of phyla.</title>
        <authorList>
            <person name="Brown C.T."/>
            <person name="Hug L.A."/>
            <person name="Thomas B.C."/>
            <person name="Sharon I."/>
            <person name="Castelle C.J."/>
            <person name="Singh A."/>
            <person name="Wilkins M.J."/>
            <person name="Williams K.H."/>
            <person name="Banfield J.F."/>
        </authorList>
    </citation>
    <scope>NUCLEOTIDE SEQUENCE [LARGE SCALE GENOMIC DNA]</scope>
</reference>
<dbReference type="Pfam" id="PF01694">
    <property type="entry name" value="Rhomboid"/>
    <property type="match status" value="1"/>
</dbReference>
<dbReference type="GO" id="GO:0004252">
    <property type="term" value="F:serine-type endopeptidase activity"/>
    <property type="evidence" value="ECO:0007669"/>
    <property type="project" value="InterPro"/>
</dbReference>
<keyword evidence="4" id="KW-0378">Hydrolase</keyword>
<accession>A0A0G0LER9</accession>
<evidence type="ECO:0000256" key="1">
    <source>
        <dbReference type="ARBA" id="ARBA00004141"/>
    </source>
</evidence>
<dbReference type="AlphaFoldDB" id="A0A0G0LER9"/>
<keyword evidence="3 7" id="KW-0812">Transmembrane</keyword>
<dbReference type="GO" id="GO:0016020">
    <property type="term" value="C:membrane"/>
    <property type="evidence" value="ECO:0007669"/>
    <property type="project" value="UniProtKB-SubCell"/>
</dbReference>
<evidence type="ECO:0000256" key="7">
    <source>
        <dbReference type="SAM" id="Phobius"/>
    </source>
</evidence>
<proteinExistence type="inferred from homology"/>
<evidence type="ECO:0000256" key="4">
    <source>
        <dbReference type="ARBA" id="ARBA00022801"/>
    </source>
</evidence>
<evidence type="ECO:0000313" key="10">
    <source>
        <dbReference type="Proteomes" id="UP000034893"/>
    </source>
</evidence>
<evidence type="ECO:0000256" key="6">
    <source>
        <dbReference type="ARBA" id="ARBA00023136"/>
    </source>
</evidence>
<organism evidence="9 10">
    <name type="scientific">Candidatus Curtissbacteria bacterium GW2011_GWC2_38_9</name>
    <dbReference type="NCBI Taxonomy" id="1618414"/>
    <lineage>
        <taxon>Bacteria</taxon>
        <taxon>Candidatus Curtissiibacteriota</taxon>
    </lineage>
</organism>
<comment type="caution">
    <text evidence="9">The sequence shown here is derived from an EMBL/GenBank/DDBJ whole genome shotgun (WGS) entry which is preliminary data.</text>
</comment>
<feature type="transmembrane region" description="Helical" evidence="7">
    <location>
        <begin position="12"/>
        <end position="29"/>
    </location>
</feature>
<feature type="transmembrane region" description="Helical" evidence="7">
    <location>
        <begin position="179"/>
        <end position="208"/>
    </location>
</feature>
<keyword evidence="5 7" id="KW-1133">Transmembrane helix</keyword>
<feature type="transmembrane region" description="Helical" evidence="7">
    <location>
        <begin position="122"/>
        <end position="141"/>
    </location>
</feature>
<sequence>MFPIRDSLNFGKFPLVNISLIIVNLYVFFQELISPNLDQLVVNYALIPQQVDFSKIETLTPFITSLFLHAGFLHILSNMWFLWVFGDNVEAVMGHFKYLLFYLFCGVIASFSQYLFIADSSLPMLGASGAIAGVLGAYLKFFPHHKIDTIVPIFGLPLIIAIPANIMLIYWFFTQAFNGVATLLAATASIGGIAYIAHLGGFASGFIASQHFDWRKMRWT</sequence>
<dbReference type="PANTHER" id="PTHR43731:SF14">
    <property type="entry name" value="PRESENILIN-ASSOCIATED RHOMBOID-LIKE PROTEIN, MITOCHONDRIAL"/>
    <property type="match status" value="1"/>
</dbReference>
<dbReference type="InterPro" id="IPR050925">
    <property type="entry name" value="Rhomboid_protease_S54"/>
</dbReference>
<dbReference type="PANTHER" id="PTHR43731">
    <property type="entry name" value="RHOMBOID PROTEASE"/>
    <property type="match status" value="1"/>
</dbReference>
<dbReference type="Gene3D" id="1.20.1540.10">
    <property type="entry name" value="Rhomboid-like"/>
    <property type="match status" value="1"/>
</dbReference>